<reference evidence="3" key="1">
    <citation type="submission" date="2016-10" db="EMBL/GenBank/DDBJ databases">
        <authorList>
            <person name="Varghese N."/>
            <person name="Submissions S."/>
        </authorList>
    </citation>
    <scope>NUCLEOTIDE SEQUENCE [LARGE SCALE GENOMIC DNA]</scope>
    <source>
        <strain evidence="3">CGMCC 1.9127</strain>
    </source>
</reference>
<dbReference type="STRING" id="641665.GCA_002104455_03369"/>
<proteinExistence type="predicted"/>
<dbReference type="AlphaFoldDB" id="A0A1H7NCF2"/>
<dbReference type="InterPro" id="IPR036249">
    <property type="entry name" value="Thioredoxin-like_sf"/>
</dbReference>
<dbReference type="PROSITE" id="PS51257">
    <property type="entry name" value="PROKAR_LIPOPROTEIN"/>
    <property type="match status" value="1"/>
</dbReference>
<organism evidence="2 3">
    <name type="scientific">Colwellia chukchiensis</name>
    <dbReference type="NCBI Taxonomy" id="641665"/>
    <lineage>
        <taxon>Bacteria</taxon>
        <taxon>Pseudomonadati</taxon>
        <taxon>Pseudomonadota</taxon>
        <taxon>Gammaproteobacteria</taxon>
        <taxon>Alteromonadales</taxon>
        <taxon>Colwelliaceae</taxon>
        <taxon>Colwellia</taxon>
    </lineage>
</organism>
<evidence type="ECO:0000313" key="2">
    <source>
        <dbReference type="EMBL" id="SEL20981.1"/>
    </source>
</evidence>
<evidence type="ECO:0000313" key="3">
    <source>
        <dbReference type="Proteomes" id="UP000199297"/>
    </source>
</evidence>
<protein>
    <submittedName>
        <fullName evidence="2">Uncharacterized conserved protein</fullName>
    </submittedName>
</protein>
<dbReference type="RefSeq" id="WP_085284866.1">
    <property type="nucleotide sequence ID" value="NZ_FOBI01000007.1"/>
</dbReference>
<gene>
    <name evidence="2" type="ORF">SAMN05216262_10794</name>
</gene>
<feature type="chain" id="PRO_5011531018" evidence="1">
    <location>
        <begin position="22"/>
        <end position="174"/>
    </location>
</feature>
<accession>A0A1H7NCF2</accession>
<dbReference type="InterPro" id="IPR007332">
    <property type="entry name" value="DUF411"/>
</dbReference>
<feature type="signal peptide" evidence="1">
    <location>
        <begin position="1"/>
        <end position="21"/>
    </location>
</feature>
<evidence type="ECO:0000256" key="1">
    <source>
        <dbReference type="SAM" id="SignalP"/>
    </source>
</evidence>
<dbReference type="SUPFAM" id="SSF52833">
    <property type="entry name" value="Thioredoxin-like"/>
    <property type="match status" value="1"/>
</dbReference>
<sequence>MIFKNFLLKFTVIFFACLTLASCSENGNNVANRDNGTVKSQPIELAVYKSPNCGCCVKWLDHIHEHGFASKVHDFQDVTGIKEQQGIAPRYRSCHTAVSADGYAFEGHVPAKFMHKFLQESHGNDVIGLSVPAMPVGTPGMEVDDKFQPYRILLLKADGSYQIYAHIKSYQEQF</sequence>
<dbReference type="Proteomes" id="UP000199297">
    <property type="component" value="Unassembled WGS sequence"/>
</dbReference>
<dbReference type="OrthoDB" id="14727at2"/>
<name>A0A1H7NCF2_9GAMM</name>
<dbReference type="Pfam" id="PF04214">
    <property type="entry name" value="DUF411"/>
    <property type="match status" value="1"/>
</dbReference>
<dbReference type="EMBL" id="FOBI01000007">
    <property type="protein sequence ID" value="SEL20981.1"/>
    <property type="molecule type" value="Genomic_DNA"/>
</dbReference>
<keyword evidence="1" id="KW-0732">Signal</keyword>
<keyword evidence="3" id="KW-1185">Reference proteome</keyword>